<dbReference type="Bgee" id="WBGene00013348">
    <property type="expression patterns" value="Expressed in germ line (C elegans) and 3 other cell types or tissues"/>
</dbReference>
<dbReference type="PaxDb" id="6239-Y59A8B.11b"/>
<dbReference type="InterPro" id="IPR001810">
    <property type="entry name" value="F-box_dom"/>
</dbReference>
<dbReference type="FunCoup" id="L8E967">
    <property type="interactions" value="268"/>
</dbReference>
<sequence>MGERVSFLSRICTENERPCSKAPSMSNLPLDVIHKIVEKVEPIERLSVRKVCRNFRAIVDNKDPGIKRVVLNIHHSQFQMWLLDAKSTVIHYDFSHSHCTVNYNDRNERFKGVNGLKMAETDLSVVMKNSKLQLEVLEFQGYDRIQKKETFMNWFKEMSDSKNLYKVKRIDFSINLPTFAATIFPLLQPGFLEEICIYCSGNPDYVDQLFEMEQWKRAKSIFIDSYGEKHFPIENLFHLTHFFIDTAYLSVADAVKIRDILLKSTVFESGIITSRNIFSVGVVRVFNPNFIARRPFRVDYDNGSHFSLLYDHISIKIEKKK</sequence>
<dbReference type="Pfam" id="PF01827">
    <property type="entry name" value="FTH"/>
    <property type="match status" value="1"/>
</dbReference>
<organism evidence="2 3">
    <name type="scientific">Caenorhabditis elegans</name>
    <dbReference type="NCBI Taxonomy" id="6239"/>
    <lineage>
        <taxon>Eukaryota</taxon>
        <taxon>Metazoa</taxon>
        <taxon>Ecdysozoa</taxon>
        <taxon>Nematoda</taxon>
        <taxon>Chromadorea</taxon>
        <taxon>Rhabditida</taxon>
        <taxon>Rhabditina</taxon>
        <taxon>Rhabditomorpha</taxon>
        <taxon>Rhabditoidea</taxon>
        <taxon>Rhabditidae</taxon>
        <taxon>Peloderinae</taxon>
        <taxon>Caenorhabditis</taxon>
    </lineage>
</organism>
<dbReference type="InParanoid" id="L8E967"/>
<dbReference type="PANTHER" id="PTHR23015:SF4">
    <property type="entry name" value="DUF38 DOMAIN-CONTAINING PROTEIN-RELATED"/>
    <property type="match status" value="1"/>
</dbReference>
<dbReference type="Proteomes" id="UP000001940">
    <property type="component" value="Chromosome V"/>
</dbReference>
<dbReference type="AGR" id="WB:WBGene00013348"/>
<dbReference type="GeneID" id="190394"/>
<reference evidence="2 3" key="1">
    <citation type="journal article" date="1998" name="Science">
        <title>Genome sequence of the nematode C. elegans: a platform for investigating biology.</title>
        <authorList>
            <consortium name="The C. elegans sequencing consortium"/>
            <person name="Sulson J.E."/>
            <person name="Waterston R."/>
        </authorList>
    </citation>
    <scope>NUCLEOTIDE SEQUENCE [LARGE SCALE GENOMIC DNA]</scope>
    <source>
        <strain evidence="2 3">Bristol N2</strain>
    </source>
</reference>
<dbReference type="eggNOG" id="ENOG502T3KG">
    <property type="taxonomic scope" value="Eukaryota"/>
</dbReference>
<protein>
    <submittedName>
        <fullName evidence="2">F-box domain-containing protein</fullName>
    </submittedName>
</protein>
<gene>
    <name evidence="2 4" type="primary">fbxa-106</name>
    <name evidence="2" type="ORF">CELE_Y59A8B.11</name>
    <name evidence="4" type="ORF">Y59A8B.11</name>
</gene>
<dbReference type="SUPFAM" id="SSF81383">
    <property type="entry name" value="F-box domain"/>
    <property type="match status" value="1"/>
</dbReference>
<dbReference type="WormBase" id="Y59A8B.11b">
    <property type="protein sequence ID" value="CE48177"/>
    <property type="gene ID" value="WBGene00013348"/>
    <property type="gene designation" value="fbxa-106"/>
</dbReference>
<dbReference type="EMBL" id="BX284605">
    <property type="protein sequence ID" value="CCQ25702.1"/>
    <property type="molecule type" value="Genomic_DNA"/>
</dbReference>
<feature type="domain" description="F-box" evidence="1">
    <location>
        <begin position="22"/>
        <end position="69"/>
    </location>
</feature>
<dbReference type="CTD" id="190394"/>
<evidence type="ECO:0000313" key="2">
    <source>
        <dbReference type="EMBL" id="CCQ25702.1"/>
    </source>
</evidence>
<dbReference type="AlphaFoldDB" id="L8E967"/>
<dbReference type="OrthoDB" id="7600185at2759"/>
<dbReference type="InterPro" id="IPR036047">
    <property type="entry name" value="F-box-like_dom_sf"/>
</dbReference>
<dbReference type="PANTHER" id="PTHR23015">
    <property type="entry name" value="UNCHARACTERIZED C.ELEGANS PROTEIN"/>
    <property type="match status" value="1"/>
</dbReference>
<dbReference type="SMART" id="SM00256">
    <property type="entry name" value="FBOX"/>
    <property type="match status" value="1"/>
</dbReference>
<evidence type="ECO:0000313" key="4">
    <source>
        <dbReference type="WormBase" id="Y59A8B.11b"/>
    </source>
</evidence>
<accession>L8E967</accession>
<dbReference type="ExpressionAtlas" id="L8E967">
    <property type="expression patterns" value="baseline and differential"/>
</dbReference>
<dbReference type="Pfam" id="PF00646">
    <property type="entry name" value="F-box"/>
    <property type="match status" value="1"/>
</dbReference>
<proteinExistence type="predicted"/>
<dbReference type="KEGG" id="cel:CELE_Y59A8B.11"/>
<keyword evidence="3" id="KW-1185">Reference proteome</keyword>
<name>L8E967_CAEEL</name>
<evidence type="ECO:0000259" key="1">
    <source>
        <dbReference type="PROSITE" id="PS50181"/>
    </source>
</evidence>
<dbReference type="RefSeq" id="NP_001263923.1">
    <property type="nucleotide sequence ID" value="NM_001276994.3"/>
</dbReference>
<evidence type="ECO:0000313" key="3">
    <source>
        <dbReference type="Proteomes" id="UP000001940"/>
    </source>
</evidence>
<dbReference type="PROSITE" id="PS50181">
    <property type="entry name" value="FBOX"/>
    <property type="match status" value="1"/>
</dbReference>
<dbReference type="STRING" id="6239.Y59A8B.11b.1"/>
<dbReference type="CDD" id="cd22150">
    <property type="entry name" value="F-box_CeFBXA-like"/>
    <property type="match status" value="1"/>
</dbReference>
<dbReference type="InterPro" id="IPR002900">
    <property type="entry name" value="DUF38/FTH_CAE_spp"/>
</dbReference>
<dbReference type="InterPro" id="IPR040161">
    <property type="entry name" value="FB224"/>
</dbReference>